<keyword evidence="1" id="KW-0812">Transmembrane</keyword>
<reference evidence="2 3" key="1">
    <citation type="submission" date="2016-10" db="EMBL/GenBank/DDBJ databases">
        <title>Complete Genome Sequence of Flavobacterium sp. PK15.</title>
        <authorList>
            <person name="Ekwe A."/>
            <person name="Kim S.B."/>
        </authorList>
    </citation>
    <scope>NUCLEOTIDE SEQUENCE [LARGE SCALE GENOMIC DNA]</scope>
    <source>
        <strain evidence="2 3">PK15</strain>
    </source>
</reference>
<dbReference type="STRING" id="1306519.BIW12_13975"/>
<feature type="transmembrane region" description="Helical" evidence="1">
    <location>
        <begin position="12"/>
        <end position="35"/>
    </location>
</feature>
<dbReference type="Proteomes" id="UP000178198">
    <property type="component" value="Chromosome"/>
</dbReference>
<name>A0A1D9PCY1_9FLAO</name>
<feature type="transmembrane region" description="Helical" evidence="1">
    <location>
        <begin position="41"/>
        <end position="62"/>
    </location>
</feature>
<evidence type="ECO:0000256" key="1">
    <source>
        <dbReference type="SAM" id="Phobius"/>
    </source>
</evidence>
<protein>
    <submittedName>
        <fullName evidence="2">Uncharacterized protein</fullName>
    </submittedName>
</protein>
<evidence type="ECO:0000313" key="3">
    <source>
        <dbReference type="Proteomes" id="UP000178198"/>
    </source>
</evidence>
<dbReference type="AlphaFoldDB" id="A0A1D9PCY1"/>
<dbReference type="OrthoDB" id="1364992at2"/>
<proteinExistence type="predicted"/>
<gene>
    <name evidence="2" type="ORF">BIW12_13975</name>
</gene>
<dbReference type="KEGG" id="fcm:BIW12_13975"/>
<dbReference type="EMBL" id="CP017774">
    <property type="protein sequence ID" value="APA00440.1"/>
    <property type="molecule type" value="Genomic_DNA"/>
</dbReference>
<keyword evidence="1" id="KW-0472">Membrane</keyword>
<sequence>MKTFETEYKSFYQRLFTLKTFTILTLFIFYSYLVFKFKPLTTLYTTILELFILVIFTTYIIYESKTNIHIITFDEEKIILEGETFNKKWEKTINIKETQIILKNIASRNGICGVVFYIKLHHSKIFYTLNKFETYSDYKIIEIFNEFKRLKEEKIIIDEKIILNRIQEKIKKCQ</sequence>
<keyword evidence="3" id="KW-1185">Reference proteome</keyword>
<keyword evidence="1" id="KW-1133">Transmembrane helix</keyword>
<evidence type="ECO:0000313" key="2">
    <source>
        <dbReference type="EMBL" id="APA00440.1"/>
    </source>
</evidence>
<dbReference type="RefSeq" id="WP_071185677.1">
    <property type="nucleotide sequence ID" value="NZ_CP017774.1"/>
</dbReference>
<organism evidence="2 3">
    <name type="scientific">Flavobacterium commune</name>
    <dbReference type="NCBI Taxonomy" id="1306519"/>
    <lineage>
        <taxon>Bacteria</taxon>
        <taxon>Pseudomonadati</taxon>
        <taxon>Bacteroidota</taxon>
        <taxon>Flavobacteriia</taxon>
        <taxon>Flavobacteriales</taxon>
        <taxon>Flavobacteriaceae</taxon>
        <taxon>Flavobacterium</taxon>
    </lineage>
</organism>
<accession>A0A1D9PCY1</accession>